<dbReference type="PANTHER" id="PTHR12169:SF29">
    <property type="entry name" value="AFG1-LIKE ATPASE FAMILY PROTEIN"/>
    <property type="match status" value="1"/>
</dbReference>
<organism evidence="4 5">
    <name type="scientific">Monoraphidium neglectum</name>
    <dbReference type="NCBI Taxonomy" id="145388"/>
    <lineage>
        <taxon>Eukaryota</taxon>
        <taxon>Viridiplantae</taxon>
        <taxon>Chlorophyta</taxon>
        <taxon>core chlorophytes</taxon>
        <taxon>Chlorophyceae</taxon>
        <taxon>CS clade</taxon>
        <taxon>Sphaeropleales</taxon>
        <taxon>Selenastraceae</taxon>
        <taxon>Monoraphidium</taxon>
    </lineage>
</organism>
<evidence type="ECO:0000256" key="3">
    <source>
        <dbReference type="ARBA" id="ARBA00022840"/>
    </source>
</evidence>
<accession>A0A0D2IXP1</accession>
<sequence length="148" mass="16579">MDLFVRASPPEFQVLALDELFVTDVADAMILHRLFDRLWDAGLVLVATSNRAPDRLYEGGLQRALFLPFIARLKEQCVIHDMASPVDYRRLAQHQRGLYFVTPDRDQQLYEAFLEAGGGVLQPAPDTVQVAMGRVLQVPDAVDTTQAP</sequence>
<dbReference type="OrthoDB" id="548867at2759"/>
<evidence type="ECO:0000313" key="5">
    <source>
        <dbReference type="Proteomes" id="UP000054498"/>
    </source>
</evidence>
<dbReference type="KEGG" id="mng:MNEG_15296"/>
<proteinExistence type="inferred from homology"/>
<dbReference type="Pfam" id="PF03969">
    <property type="entry name" value="AFG1_ATPase"/>
    <property type="match status" value="1"/>
</dbReference>
<dbReference type="GeneID" id="25732943"/>
<evidence type="ECO:0000313" key="4">
    <source>
        <dbReference type="EMBL" id="KIY92667.1"/>
    </source>
</evidence>
<keyword evidence="3" id="KW-0067">ATP-binding</keyword>
<evidence type="ECO:0000256" key="2">
    <source>
        <dbReference type="ARBA" id="ARBA00022741"/>
    </source>
</evidence>
<dbReference type="GO" id="GO:0005524">
    <property type="term" value="F:ATP binding"/>
    <property type="evidence" value="ECO:0007669"/>
    <property type="project" value="UniProtKB-KW"/>
</dbReference>
<reference evidence="4 5" key="1">
    <citation type="journal article" date="2013" name="BMC Genomics">
        <title>Reconstruction of the lipid metabolism for the microalga Monoraphidium neglectum from its genome sequence reveals characteristics suitable for biofuel production.</title>
        <authorList>
            <person name="Bogen C."/>
            <person name="Al-Dilaimi A."/>
            <person name="Albersmeier A."/>
            <person name="Wichmann J."/>
            <person name="Grundmann M."/>
            <person name="Rupp O."/>
            <person name="Lauersen K.J."/>
            <person name="Blifernez-Klassen O."/>
            <person name="Kalinowski J."/>
            <person name="Goesmann A."/>
            <person name="Mussgnug J.H."/>
            <person name="Kruse O."/>
        </authorList>
    </citation>
    <scope>NUCLEOTIDE SEQUENCE [LARGE SCALE GENOMIC DNA]</scope>
    <source>
        <strain evidence="4 5">SAG 48.87</strain>
    </source>
</reference>
<dbReference type="PANTHER" id="PTHR12169">
    <property type="entry name" value="ATPASE N2B"/>
    <property type="match status" value="1"/>
</dbReference>
<dbReference type="AlphaFoldDB" id="A0A0D2IXP1"/>
<dbReference type="RefSeq" id="XP_013891687.1">
    <property type="nucleotide sequence ID" value="XM_014036233.1"/>
</dbReference>
<keyword evidence="2" id="KW-0547">Nucleotide-binding</keyword>
<dbReference type="GO" id="GO:0005739">
    <property type="term" value="C:mitochondrion"/>
    <property type="evidence" value="ECO:0007669"/>
    <property type="project" value="TreeGrafter"/>
</dbReference>
<dbReference type="Proteomes" id="UP000054498">
    <property type="component" value="Unassembled WGS sequence"/>
</dbReference>
<dbReference type="Gene3D" id="3.40.50.300">
    <property type="entry name" value="P-loop containing nucleotide triphosphate hydrolases"/>
    <property type="match status" value="1"/>
</dbReference>
<protein>
    <recommendedName>
        <fullName evidence="6">Lactation elevated protein 1</fullName>
    </recommendedName>
</protein>
<keyword evidence="5" id="KW-1185">Reference proteome</keyword>
<comment type="similarity">
    <text evidence="1">Belongs to the AFG1 ATPase family.</text>
</comment>
<dbReference type="InterPro" id="IPR027417">
    <property type="entry name" value="P-loop_NTPase"/>
</dbReference>
<dbReference type="GO" id="GO:0016887">
    <property type="term" value="F:ATP hydrolysis activity"/>
    <property type="evidence" value="ECO:0007669"/>
    <property type="project" value="InterPro"/>
</dbReference>
<dbReference type="EMBL" id="KK105420">
    <property type="protein sequence ID" value="KIY92667.1"/>
    <property type="molecule type" value="Genomic_DNA"/>
</dbReference>
<dbReference type="InterPro" id="IPR005654">
    <property type="entry name" value="ATPase_AFG1-like"/>
</dbReference>
<name>A0A0D2IXP1_9CHLO</name>
<gene>
    <name evidence="4" type="ORF">MNEG_15296</name>
</gene>
<evidence type="ECO:0008006" key="6">
    <source>
        <dbReference type="Google" id="ProtNLM"/>
    </source>
</evidence>
<dbReference type="SUPFAM" id="SSF52540">
    <property type="entry name" value="P-loop containing nucleoside triphosphate hydrolases"/>
    <property type="match status" value="1"/>
</dbReference>
<evidence type="ECO:0000256" key="1">
    <source>
        <dbReference type="ARBA" id="ARBA00010322"/>
    </source>
</evidence>